<dbReference type="InterPro" id="IPR036390">
    <property type="entry name" value="WH_DNA-bd_sf"/>
</dbReference>
<evidence type="ECO:0000313" key="3">
    <source>
        <dbReference type="Proteomes" id="UP000028824"/>
    </source>
</evidence>
<dbReference type="InterPro" id="IPR000835">
    <property type="entry name" value="HTH_MarR-typ"/>
</dbReference>
<proteinExistence type="predicted"/>
<sequence length="140" mass="15216">MADQAFAPHDTVGYALKRAQHAMRLHMDRHLRHLGLNASTYSVLCSIAEEPGASNARLARRAFVTPQTMQAMLVKLAEVELIERTPDDGHGRIQRTLLTPKGQSVLSEAHVAARTSEQLARDAAGADTIAVLIRIAEALS</sequence>
<dbReference type="GO" id="GO:0006950">
    <property type="term" value="P:response to stress"/>
    <property type="evidence" value="ECO:0007669"/>
    <property type="project" value="TreeGrafter"/>
</dbReference>
<dbReference type="PANTHER" id="PTHR33164">
    <property type="entry name" value="TRANSCRIPTIONAL REGULATOR, MARR FAMILY"/>
    <property type="match status" value="1"/>
</dbReference>
<dbReference type="EMBL" id="JFZB01000023">
    <property type="protein sequence ID" value="KFI25448.1"/>
    <property type="molecule type" value="Genomic_DNA"/>
</dbReference>
<name>A0A086XTU8_9RHOB</name>
<dbReference type="InterPro" id="IPR036388">
    <property type="entry name" value="WH-like_DNA-bd_sf"/>
</dbReference>
<dbReference type="PROSITE" id="PS50995">
    <property type="entry name" value="HTH_MARR_2"/>
    <property type="match status" value="1"/>
</dbReference>
<dbReference type="SUPFAM" id="SSF46785">
    <property type="entry name" value="Winged helix' DNA-binding domain"/>
    <property type="match status" value="1"/>
</dbReference>
<evidence type="ECO:0000259" key="1">
    <source>
        <dbReference type="PROSITE" id="PS50995"/>
    </source>
</evidence>
<organism evidence="2 3">
    <name type="scientific">Paenirhodobacter enshiensis</name>
    <dbReference type="NCBI Taxonomy" id="1105367"/>
    <lineage>
        <taxon>Bacteria</taxon>
        <taxon>Pseudomonadati</taxon>
        <taxon>Pseudomonadota</taxon>
        <taxon>Alphaproteobacteria</taxon>
        <taxon>Rhodobacterales</taxon>
        <taxon>Rhodobacter group</taxon>
        <taxon>Paenirhodobacter</taxon>
    </lineage>
</organism>
<dbReference type="STRING" id="1105367.CG50_05485"/>
<dbReference type="SMART" id="SM00347">
    <property type="entry name" value="HTH_MARR"/>
    <property type="match status" value="1"/>
</dbReference>
<dbReference type="AlphaFoldDB" id="A0A086XTU8"/>
<reference evidence="2 3" key="1">
    <citation type="submission" date="2014-03" db="EMBL/GenBank/DDBJ databases">
        <title>Genome of Paenirhodobacter enshiensis DW2-9.</title>
        <authorList>
            <person name="Wang D."/>
            <person name="Wang G."/>
        </authorList>
    </citation>
    <scope>NUCLEOTIDE SEQUENCE [LARGE SCALE GENOMIC DNA]</scope>
    <source>
        <strain evidence="2 3">DW2-9</strain>
    </source>
</reference>
<evidence type="ECO:0000313" key="2">
    <source>
        <dbReference type="EMBL" id="KFI25448.1"/>
    </source>
</evidence>
<protein>
    <submittedName>
        <fullName evidence="2">MarR family transcriptional regulator</fullName>
    </submittedName>
</protein>
<feature type="domain" description="HTH marR-type" evidence="1">
    <location>
        <begin position="9"/>
        <end position="140"/>
    </location>
</feature>
<dbReference type="Pfam" id="PF12802">
    <property type="entry name" value="MarR_2"/>
    <property type="match status" value="1"/>
</dbReference>
<dbReference type="GO" id="GO:0003700">
    <property type="term" value="F:DNA-binding transcription factor activity"/>
    <property type="evidence" value="ECO:0007669"/>
    <property type="project" value="InterPro"/>
</dbReference>
<comment type="caution">
    <text evidence="2">The sequence shown here is derived from an EMBL/GenBank/DDBJ whole genome shotgun (WGS) entry which is preliminary data.</text>
</comment>
<gene>
    <name evidence="2" type="ORF">CG50_05485</name>
</gene>
<keyword evidence="3" id="KW-1185">Reference proteome</keyword>
<dbReference type="InterPro" id="IPR039422">
    <property type="entry name" value="MarR/SlyA-like"/>
</dbReference>
<dbReference type="Proteomes" id="UP000028824">
    <property type="component" value="Unassembled WGS sequence"/>
</dbReference>
<dbReference type="Gene3D" id="1.10.10.10">
    <property type="entry name" value="Winged helix-like DNA-binding domain superfamily/Winged helix DNA-binding domain"/>
    <property type="match status" value="1"/>
</dbReference>
<accession>A0A086XTU8</accession>
<dbReference type="PANTHER" id="PTHR33164:SF43">
    <property type="entry name" value="HTH-TYPE TRANSCRIPTIONAL REPRESSOR YETL"/>
    <property type="match status" value="1"/>
</dbReference>
<dbReference type="eggNOG" id="COG1846">
    <property type="taxonomic scope" value="Bacteria"/>
</dbReference>